<evidence type="ECO:0000259" key="3">
    <source>
        <dbReference type="Pfam" id="PF05532"/>
    </source>
</evidence>
<dbReference type="InterPro" id="IPR008462">
    <property type="entry name" value="CsbD"/>
</dbReference>
<sequence length="56" mass="5939">MSGSDKFKNSAESMKGEAKERLGGATGDKDLEAEGSADQSKADMKQAGEKIKDVFK</sequence>
<dbReference type="InterPro" id="IPR036629">
    <property type="entry name" value="YjbJ_sf"/>
</dbReference>
<dbReference type="AlphaFoldDB" id="A0A6J4MRY8"/>
<feature type="region of interest" description="Disordered" evidence="2">
    <location>
        <begin position="1"/>
        <end position="56"/>
    </location>
</feature>
<feature type="domain" description="CsbD-like" evidence="3">
    <location>
        <begin position="5"/>
        <end position="56"/>
    </location>
</feature>
<evidence type="ECO:0000313" key="4">
    <source>
        <dbReference type="EMBL" id="CAA9366943.1"/>
    </source>
</evidence>
<organism evidence="4">
    <name type="scientific">uncultured Nocardioidaceae bacterium</name>
    <dbReference type="NCBI Taxonomy" id="253824"/>
    <lineage>
        <taxon>Bacteria</taxon>
        <taxon>Bacillati</taxon>
        <taxon>Actinomycetota</taxon>
        <taxon>Actinomycetes</taxon>
        <taxon>Propionibacteriales</taxon>
        <taxon>Nocardioidaceae</taxon>
        <taxon>environmental samples</taxon>
    </lineage>
</organism>
<dbReference type="Pfam" id="PF05532">
    <property type="entry name" value="CsbD"/>
    <property type="match status" value="1"/>
</dbReference>
<protein>
    <recommendedName>
        <fullName evidence="3">CsbD-like domain-containing protein</fullName>
    </recommendedName>
</protein>
<proteinExistence type="inferred from homology"/>
<dbReference type="EMBL" id="CADCUI010000086">
    <property type="protein sequence ID" value="CAA9366943.1"/>
    <property type="molecule type" value="Genomic_DNA"/>
</dbReference>
<gene>
    <name evidence="4" type="ORF">AVDCRST_MAG34-3052</name>
</gene>
<name>A0A6J4MRY8_9ACTN</name>
<evidence type="ECO:0000256" key="1">
    <source>
        <dbReference type="ARBA" id="ARBA00009129"/>
    </source>
</evidence>
<accession>A0A6J4MRY8</accession>
<reference evidence="4" key="1">
    <citation type="submission" date="2020-02" db="EMBL/GenBank/DDBJ databases">
        <authorList>
            <person name="Meier V. D."/>
        </authorList>
    </citation>
    <scope>NUCLEOTIDE SEQUENCE</scope>
    <source>
        <strain evidence="4">AVDCRST_MAG34</strain>
    </source>
</reference>
<evidence type="ECO:0000256" key="2">
    <source>
        <dbReference type="SAM" id="MobiDB-lite"/>
    </source>
</evidence>
<feature type="compositionally biased region" description="Basic and acidic residues" evidence="2">
    <location>
        <begin position="1"/>
        <end position="32"/>
    </location>
</feature>
<feature type="compositionally biased region" description="Basic and acidic residues" evidence="2">
    <location>
        <begin position="40"/>
        <end position="56"/>
    </location>
</feature>
<dbReference type="Gene3D" id="1.10.1470.10">
    <property type="entry name" value="YjbJ"/>
    <property type="match status" value="1"/>
</dbReference>
<comment type="similarity">
    <text evidence="1">Belongs to the UPF0337 (CsbD) family.</text>
</comment>
<dbReference type="SUPFAM" id="SSF69047">
    <property type="entry name" value="Hypothetical protein YjbJ"/>
    <property type="match status" value="1"/>
</dbReference>